<comment type="subcellular location">
    <subcellularLocation>
        <location evidence="1">Cell membrane</location>
        <topology evidence="1">Multi-pass membrane protein</topology>
    </subcellularLocation>
</comment>
<feature type="transmembrane region" description="Helical" evidence="9">
    <location>
        <begin position="16"/>
        <end position="34"/>
    </location>
</feature>
<feature type="transmembrane region" description="Helical" evidence="9">
    <location>
        <begin position="279"/>
        <end position="304"/>
    </location>
</feature>
<accession>A0ABP6SWV8</accession>
<feature type="transmembrane region" description="Helical" evidence="9">
    <location>
        <begin position="161"/>
        <end position="184"/>
    </location>
</feature>
<name>A0ABP6SWV8_9ACTN</name>
<dbReference type="Proteomes" id="UP001501676">
    <property type="component" value="Unassembled WGS sequence"/>
</dbReference>
<keyword evidence="5 9" id="KW-1133">Transmembrane helix</keyword>
<sequence length="407" mass="43889">MWTDGARRHRERMSKLRVVFGAQVLAVVAFALLWNPLDFFIYRLGGQVVGDGTRLYLEQQAAHWFTYTPFAAVTFVPLSVVPLVLARLLWALASVAAFVWVCRTVLLLAGRRPTERVLLGAAAVGLVLEPVWHSLFLGQINLLLLALVVTDLRRAALGKSAGIGIGLAAAIKLTPGIFVVLLLAAGRIRAAMVAAVTFAAGTLVGWLVAPEASLVYWRDVFYDTTRVGVPYVSNQSPYGALVRILGSREDVGAWYVLIPLTLGAAGLAAGAVYARRGDWLAALAATGLTGLLVSPISWSHHWVWALPALVVLWRDGYRRAALAAGAVFVASPMWFTRLLDWPDEIEAVRVVVANTYLLLGLGLLAHLAVAVRRSASRPDDVGTLTEEQPVGEPPLDERSLDAAAPRA</sequence>
<evidence type="ECO:0000256" key="7">
    <source>
        <dbReference type="ARBA" id="ARBA00024033"/>
    </source>
</evidence>
<evidence type="ECO:0000256" key="5">
    <source>
        <dbReference type="ARBA" id="ARBA00022989"/>
    </source>
</evidence>
<keyword evidence="4 9" id="KW-0812">Transmembrane</keyword>
<dbReference type="InterPro" id="IPR018584">
    <property type="entry name" value="GT87"/>
</dbReference>
<evidence type="ECO:0000256" key="4">
    <source>
        <dbReference type="ARBA" id="ARBA00022692"/>
    </source>
</evidence>
<comment type="caution">
    <text evidence="10">The sequence shown here is derived from an EMBL/GenBank/DDBJ whole genome shotgun (WGS) entry which is preliminary data.</text>
</comment>
<proteinExistence type="inferred from homology"/>
<protein>
    <submittedName>
        <fullName evidence="10">Glycosyltransferase 87 family protein</fullName>
    </submittedName>
</protein>
<gene>
    <name evidence="10" type="ORF">GCM10020369_30040</name>
</gene>
<evidence type="ECO:0000256" key="3">
    <source>
        <dbReference type="ARBA" id="ARBA00022679"/>
    </source>
</evidence>
<keyword evidence="2" id="KW-1003">Cell membrane</keyword>
<dbReference type="EMBL" id="BAAAYN010000018">
    <property type="protein sequence ID" value="GAA3387460.1"/>
    <property type="molecule type" value="Genomic_DNA"/>
</dbReference>
<feature type="transmembrane region" description="Helical" evidence="9">
    <location>
        <begin position="190"/>
        <end position="209"/>
    </location>
</feature>
<keyword evidence="3" id="KW-0808">Transferase</keyword>
<feature type="transmembrane region" description="Helical" evidence="9">
    <location>
        <begin position="61"/>
        <end position="81"/>
    </location>
</feature>
<evidence type="ECO:0000256" key="1">
    <source>
        <dbReference type="ARBA" id="ARBA00004651"/>
    </source>
</evidence>
<evidence type="ECO:0000313" key="11">
    <source>
        <dbReference type="Proteomes" id="UP001501676"/>
    </source>
</evidence>
<evidence type="ECO:0000256" key="6">
    <source>
        <dbReference type="ARBA" id="ARBA00023136"/>
    </source>
</evidence>
<evidence type="ECO:0000256" key="2">
    <source>
        <dbReference type="ARBA" id="ARBA00022475"/>
    </source>
</evidence>
<feature type="transmembrane region" description="Helical" evidence="9">
    <location>
        <begin position="130"/>
        <end position="149"/>
    </location>
</feature>
<keyword evidence="6 9" id="KW-0472">Membrane</keyword>
<evidence type="ECO:0000256" key="9">
    <source>
        <dbReference type="SAM" id="Phobius"/>
    </source>
</evidence>
<reference evidence="11" key="1">
    <citation type="journal article" date="2019" name="Int. J. Syst. Evol. Microbiol.">
        <title>The Global Catalogue of Microorganisms (GCM) 10K type strain sequencing project: providing services to taxonomists for standard genome sequencing and annotation.</title>
        <authorList>
            <consortium name="The Broad Institute Genomics Platform"/>
            <consortium name="The Broad Institute Genome Sequencing Center for Infectious Disease"/>
            <person name="Wu L."/>
            <person name="Ma J."/>
        </authorList>
    </citation>
    <scope>NUCLEOTIDE SEQUENCE [LARGE SCALE GENOMIC DNA]</scope>
    <source>
        <strain evidence="11">JCM 9458</strain>
    </source>
</reference>
<organism evidence="10 11">
    <name type="scientific">Cryptosporangium minutisporangium</name>
    <dbReference type="NCBI Taxonomy" id="113569"/>
    <lineage>
        <taxon>Bacteria</taxon>
        <taxon>Bacillati</taxon>
        <taxon>Actinomycetota</taxon>
        <taxon>Actinomycetes</taxon>
        <taxon>Cryptosporangiales</taxon>
        <taxon>Cryptosporangiaceae</taxon>
        <taxon>Cryptosporangium</taxon>
    </lineage>
</organism>
<feature type="transmembrane region" description="Helical" evidence="9">
    <location>
        <begin position="88"/>
        <end position="110"/>
    </location>
</feature>
<feature type="region of interest" description="Disordered" evidence="8">
    <location>
        <begin position="377"/>
        <end position="407"/>
    </location>
</feature>
<feature type="transmembrane region" description="Helical" evidence="9">
    <location>
        <begin position="316"/>
        <end position="335"/>
    </location>
</feature>
<keyword evidence="11" id="KW-1185">Reference proteome</keyword>
<comment type="similarity">
    <text evidence="7">Belongs to the glycosyltransferase 87 family.</text>
</comment>
<feature type="transmembrane region" description="Helical" evidence="9">
    <location>
        <begin position="253"/>
        <end position="273"/>
    </location>
</feature>
<evidence type="ECO:0000256" key="8">
    <source>
        <dbReference type="SAM" id="MobiDB-lite"/>
    </source>
</evidence>
<evidence type="ECO:0000313" key="10">
    <source>
        <dbReference type="EMBL" id="GAA3387460.1"/>
    </source>
</evidence>
<dbReference type="Pfam" id="PF09594">
    <property type="entry name" value="GT87"/>
    <property type="match status" value="1"/>
</dbReference>
<feature type="transmembrane region" description="Helical" evidence="9">
    <location>
        <begin position="347"/>
        <end position="369"/>
    </location>
</feature>